<accession>A0A2P2IWS4</accession>
<sequence length="123" mass="13759">MAMYMDDKADVWFQGWITAKPNGSRTLFERDLCRRFGDTSQSDVIRELQSLLLTGNPSLTESFFISSFLSWLNDEIRSIVKNLKPSSLEEAFELVALQEFVVDESGRKGKTSQSAGAPSGEEA</sequence>
<name>A0A2P2IWS4_RHIMU</name>
<organism evidence="1">
    <name type="scientific">Rhizophora mucronata</name>
    <name type="common">Asiatic mangrove</name>
    <dbReference type="NCBI Taxonomy" id="61149"/>
    <lineage>
        <taxon>Eukaryota</taxon>
        <taxon>Viridiplantae</taxon>
        <taxon>Streptophyta</taxon>
        <taxon>Embryophyta</taxon>
        <taxon>Tracheophyta</taxon>
        <taxon>Spermatophyta</taxon>
        <taxon>Magnoliopsida</taxon>
        <taxon>eudicotyledons</taxon>
        <taxon>Gunneridae</taxon>
        <taxon>Pentapetalae</taxon>
        <taxon>rosids</taxon>
        <taxon>fabids</taxon>
        <taxon>Malpighiales</taxon>
        <taxon>Rhizophoraceae</taxon>
        <taxon>Rhizophora</taxon>
    </lineage>
</organism>
<reference evidence="1" key="1">
    <citation type="submission" date="2018-02" db="EMBL/GenBank/DDBJ databases">
        <title>Rhizophora mucronata_Transcriptome.</title>
        <authorList>
            <person name="Meera S.P."/>
            <person name="Sreeshan A."/>
            <person name="Augustine A."/>
        </authorList>
    </citation>
    <scope>NUCLEOTIDE SEQUENCE</scope>
    <source>
        <tissue evidence="1">Leaf</tissue>
    </source>
</reference>
<dbReference type="AlphaFoldDB" id="A0A2P2IWS4"/>
<evidence type="ECO:0000313" key="1">
    <source>
        <dbReference type="EMBL" id="MBW85638.1"/>
    </source>
</evidence>
<dbReference type="EMBL" id="GGEC01005155">
    <property type="protein sequence ID" value="MBW85638.1"/>
    <property type="molecule type" value="Transcribed_RNA"/>
</dbReference>
<proteinExistence type="predicted"/>
<dbReference type="EMBL" id="GGEC01005156">
    <property type="protein sequence ID" value="MBW85639.1"/>
    <property type="molecule type" value="Transcribed_RNA"/>
</dbReference>
<protein>
    <submittedName>
        <fullName evidence="1">Retrotransposable element Tf2</fullName>
    </submittedName>
</protein>